<dbReference type="AlphaFoldDB" id="A0A377CX74"/>
<evidence type="ECO:0000313" key="1">
    <source>
        <dbReference type="EMBL" id="STM08553.1"/>
    </source>
</evidence>
<name>A0A377CX74_ECOLX</name>
<dbReference type="Proteomes" id="UP000254174">
    <property type="component" value="Unassembled WGS sequence"/>
</dbReference>
<evidence type="ECO:0000313" key="2">
    <source>
        <dbReference type="Proteomes" id="UP000254174"/>
    </source>
</evidence>
<organism evidence="1 2">
    <name type="scientific">Escherichia coli</name>
    <dbReference type="NCBI Taxonomy" id="562"/>
    <lineage>
        <taxon>Bacteria</taxon>
        <taxon>Pseudomonadati</taxon>
        <taxon>Pseudomonadota</taxon>
        <taxon>Gammaproteobacteria</taxon>
        <taxon>Enterobacterales</taxon>
        <taxon>Enterobacteriaceae</taxon>
        <taxon>Escherichia</taxon>
    </lineage>
</organism>
<gene>
    <name evidence="1" type="ORF">NCTC7922_00149</name>
</gene>
<dbReference type="EMBL" id="UGFC01000002">
    <property type="protein sequence ID" value="STM08553.1"/>
    <property type="molecule type" value="Genomic_DNA"/>
</dbReference>
<proteinExistence type="predicted"/>
<protein>
    <submittedName>
        <fullName evidence="1">Uncharacterized protein</fullName>
    </submittedName>
</protein>
<accession>A0A377CX74</accession>
<reference evidence="1 2" key="1">
    <citation type="submission" date="2018-06" db="EMBL/GenBank/DDBJ databases">
        <authorList>
            <consortium name="Pathogen Informatics"/>
            <person name="Doyle S."/>
        </authorList>
    </citation>
    <scope>NUCLEOTIDE SEQUENCE [LARGE SCALE GENOMIC DNA]</scope>
    <source>
        <strain evidence="1 2">NCTC7922</strain>
    </source>
</reference>
<sequence>MGTNNVNARVQSIACFAYGWTSPGTNLGAGYTPPYFAEECRRQCLLRHTLTAPTLLYSSSWMKP</sequence>